<dbReference type="EMBL" id="MTYJ01000367">
    <property type="protein sequence ID" value="OWA54061.1"/>
    <property type="molecule type" value="Genomic_DNA"/>
</dbReference>
<feature type="compositionally biased region" description="Basic and acidic residues" evidence="1">
    <location>
        <begin position="74"/>
        <end position="86"/>
    </location>
</feature>
<keyword evidence="3" id="KW-1185">Reference proteome</keyword>
<comment type="caution">
    <text evidence="2">The sequence shown here is derived from an EMBL/GenBank/DDBJ whole genome shotgun (WGS) entry which is preliminary data.</text>
</comment>
<sequence>MQILVTFLALLSPEWLNVRKTLPLKKSFPVSLHKHDRPKSQKPQPDWEQHPEGPHYRSEDQHGPNEIAGTSGGEEYREPLTYEKIHGIPRRRRQTDRILGHY</sequence>
<dbReference type="Proteomes" id="UP000192578">
    <property type="component" value="Unassembled WGS sequence"/>
</dbReference>
<organism evidence="2 3">
    <name type="scientific">Hypsibius exemplaris</name>
    <name type="common">Freshwater tardigrade</name>
    <dbReference type="NCBI Taxonomy" id="2072580"/>
    <lineage>
        <taxon>Eukaryota</taxon>
        <taxon>Metazoa</taxon>
        <taxon>Ecdysozoa</taxon>
        <taxon>Tardigrada</taxon>
        <taxon>Eutardigrada</taxon>
        <taxon>Parachela</taxon>
        <taxon>Hypsibioidea</taxon>
        <taxon>Hypsibiidae</taxon>
        <taxon>Hypsibius</taxon>
    </lineage>
</organism>
<protein>
    <submittedName>
        <fullName evidence="2">Uncharacterized protein</fullName>
    </submittedName>
</protein>
<proteinExistence type="predicted"/>
<evidence type="ECO:0000313" key="3">
    <source>
        <dbReference type="Proteomes" id="UP000192578"/>
    </source>
</evidence>
<feature type="region of interest" description="Disordered" evidence="1">
    <location>
        <begin position="27"/>
        <end position="102"/>
    </location>
</feature>
<evidence type="ECO:0000313" key="2">
    <source>
        <dbReference type="EMBL" id="OWA54061.1"/>
    </source>
</evidence>
<name>A0A9X6NJS6_HYPEX</name>
<reference evidence="3" key="1">
    <citation type="submission" date="2017-01" db="EMBL/GenBank/DDBJ databases">
        <title>Comparative genomics of anhydrobiosis in the tardigrade Hypsibius dujardini.</title>
        <authorList>
            <person name="Yoshida Y."/>
            <person name="Koutsovoulos G."/>
            <person name="Laetsch D."/>
            <person name="Stevens L."/>
            <person name="Kumar S."/>
            <person name="Horikawa D."/>
            <person name="Ishino K."/>
            <person name="Komine S."/>
            <person name="Tomita M."/>
            <person name="Blaxter M."/>
            <person name="Arakawa K."/>
        </authorList>
    </citation>
    <scope>NUCLEOTIDE SEQUENCE [LARGE SCALE GENOMIC DNA]</scope>
    <source>
        <strain evidence="3">Z151</strain>
    </source>
</reference>
<feature type="compositionally biased region" description="Basic and acidic residues" evidence="1">
    <location>
        <begin position="45"/>
        <end position="63"/>
    </location>
</feature>
<dbReference type="AlphaFoldDB" id="A0A9X6NJS6"/>
<gene>
    <name evidence="2" type="ORF">BV898_18482</name>
</gene>
<evidence type="ECO:0000256" key="1">
    <source>
        <dbReference type="SAM" id="MobiDB-lite"/>
    </source>
</evidence>
<accession>A0A9X6NJS6</accession>